<evidence type="ECO:0000313" key="2">
    <source>
        <dbReference type="EMBL" id="AXJ01603.1"/>
    </source>
</evidence>
<dbReference type="KEGG" id="cprv:CYPRO_2361"/>
<dbReference type="Pfam" id="PF13601">
    <property type="entry name" value="HTH_34"/>
    <property type="match status" value="1"/>
</dbReference>
<dbReference type="Gene3D" id="1.10.10.10">
    <property type="entry name" value="Winged helix-like DNA-binding domain superfamily/Winged helix DNA-binding domain"/>
    <property type="match status" value="1"/>
</dbReference>
<sequence>MKTYYKNFSHRQLDALIHNRLRLAILSAVAHSEEVDFMSLKNAVKTTDGNLSIQLRKLEEAGYVAINRSVQVSRKQTNVALTNKGFNALQEYKALVLGWLNL</sequence>
<dbReference type="RefSeq" id="WP_114984776.1">
    <property type="nucleotide sequence ID" value="NZ_CP027806.1"/>
</dbReference>
<dbReference type="InterPro" id="IPR036388">
    <property type="entry name" value="WH-like_DNA-bd_sf"/>
</dbReference>
<dbReference type="Proteomes" id="UP000254808">
    <property type="component" value="Chromosome"/>
</dbReference>
<gene>
    <name evidence="2" type="ORF">CYPRO_2361</name>
</gene>
<accession>A0A345UMA1</accession>
<proteinExistence type="predicted"/>
<dbReference type="InterPro" id="IPR036390">
    <property type="entry name" value="WH_DNA-bd_sf"/>
</dbReference>
<evidence type="ECO:0000313" key="3">
    <source>
        <dbReference type="Proteomes" id="UP000254808"/>
    </source>
</evidence>
<feature type="domain" description="Winged helix DNA-binding" evidence="1">
    <location>
        <begin position="21"/>
        <end position="94"/>
    </location>
</feature>
<protein>
    <submittedName>
        <fullName evidence="2">Transcriptional regulator</fullName>
    </submittedName>
</protein>
<name>A0A345UMA1_9BACT</name>
<dbReference type="InterPro" id="IPR027395">
    <property type="entry name" value="WH_DNA-bd_dom"/>
</dbReference>
<dbReference type="AlphaFoldDB" id="A0A345UMA1"/>
<organism evidence="2 3">
    <name type="scientific">Cyclonatronum proteinivorum</name>
    <dbReference type="NCBI Taxonomy" id="1457365"/>
    <lineage>
        <taxon>Bacteria</taxon>
        <taxon>Pseudomonadati</taxon>
        <taxon>Balneolota</taxon>
        <taxon>Balneolia</taxon>
        <taxon>Balneolales</taxon>
        <taxon>Cyclonatronaceae</taxon>
        <taxon>Cyclonatronum</taxon>
    </lineage>
</organism>
<dbReference type="PANTHER" id="PTHR37318">
    <property type="entry name" value="BSL7504 PROTEIN"/>
    <property type="match status" value="1"/>
</dbReference>
<keyword evidence="3" id="KW-1185">Reference proteome</keyword>
<dbReference type="PANTHER" id="PTHR37318:SF1">
    <property type="entry name" value="BSL7504 PROTEIN"/>
    <property type="match status" value="1"/>
</dbReference>
<dbReference type="SUPFAM" id="SSF46785">
    <property type="entry name" value="Winged helix' DNA-binding domain"/>
    <property type="match status" value="1"/>
</dbReference>
<dbReference type="EMBL" id="CP027806">
    <property type="protein sequence ID" value="AXJ01603.1"/>
    <property type="molecule type" value="Genomic_DNA"/>
</dbReference>
<reference evidence="2 3" key="1">
    <citation type="submission" date="2018-03" db="EMBL/GenBank/DDBJ databases">
        <title>Phenotypic and genomic properties of Cyclonatronum proteinivorum gen. nov., sp. nov., a haloalkaliphilic bacteroidete from soda lakes possessing Na+-translocating rhodopsin.</title>
        <authorList>
            <person name="Toshchakov S.V."/>
            <person name="Korzhenkov A."/>
            <person name="Samarov N.I."/>
            <person name="Kublanov I.V."/>
            <person name="Muntyan M.S."/>
            <person name="Sorokin D.Y."/>
        </authorList>
    </citation>
    <scope>NUCLEOTIDE SEQUENCE [LARGE SCALE GENOMIC DNA]</scope>
    <source>
        <strain evidence="2 3">Omega</strain>
    </source>
</reference>
<dbReference type="OrthoDB" id="9800369at2"/>
<evidence type="ECO:0000259" key="1">
    <source>
        <dbReference type="Pfam" id="PF13601"/>
    </source>
</evidence>